<keyword evidence="3" id="KW-1185">Reference proteome</keyword>
<name>A0ABS6JBQ1_9BACI</name>
<dbReference type="EMBL" id="JAHQCS010000057">
    <property type="protein sequence ID" value="MBU9711107.1"/>
    <property type="molecule type" value="Genomic_DNA"/>
</dbReference>
<proteinExistence type="predicted"/>
<dbReference type="Proteomes" id="UP000784880">
    <property type="component" value="Unassembled WGS sequence"/>
</dbReference>
<keyword evidence="2" id="KW-0238">DNA-binding</keyword>
<accession>A0ABS6JBQ1</accession>
<evidence type="ECO:0000313" key="2">
    <source>
        <dbReference type="EMBL" id="MBU9711107.1"/>
    </source>
</evidence>
<dbReference type="NCBIfam" id="TIGR01439">
    <property type="entry name" value="lp_hng_hel_AbrB"/>
    <property type="match status" value="1"/>
</dbReference>
<feature type="domain" description="SpoVT-AbrB" evidence="1">
    <location>
        <begin position="8"/>
        <end position="51"/>
    </location>
</feature>
<comment type="caution">
    <text evidence="2">The sequence shown here is derived from an EMBL/GenBank/DDBJ whole genome shotgun (WGS) entry which is preliminary data.</text>
</comment>
<dbReference type="InterPro" id="IPR052731">
    <property type="entry name" value="B_subtilis_Trans_State_Reg"/>
</dbReference>
<dbReference type="SMART" id="SM00966">
    <property type="entry name" value="SpoVT_AbrB"/>
    <property type="match status" value="1"/>
</dbReference>
<dbReference type="PANTHER" id="PTHR36432:SF4">
    <property type="entry name" value="TRANSITION STATE REGULATOR ABH-RELATED"/>
    <property type="match status" value="1"/>
</dbReference>
<dbReference type="InterPro" id="IPR007159">
    <property type="entry name" value="SpoVT-AbrB_dom"/>
</dbReference>
<gene>
    <name evidence="2" type="ORF">KS419_05060</name>
</gene>
<evidence type="ECO:0000259" key="1">
    <source>
        <dbReference type="SMART" id="SM00966"/>
    </source>
</evidence>
<dbReference type="GO" id="GO:0003677">
    <property type="term" value="F:DNA binding"/>
    <property type="evidence" value="ECO:0007669"/>
    <property type="project" value="UniProtKB-KW"/>
</dbReference>
<organism evidence="2 3">
    <name type="scientific">Evansella tamaricis</name>
    <dbReference type="NCBI Taxonomy" id="2069301"/>
    <lineage>
        <taxon>Bacteria</taxon>
        <taxon>Bacillati</taxon>
        <taxon>Bacillota</taxon>
        <taxon>Bacilli</taxon>
        <taxon>Bacillales</taxon>
        <taxon>Bacillaceae</taxon>
        <taxon>Evansella</taxon>
    </lineage>
</organism>
<dbReference type="RefSeq" id="WP_217064997.1">
    <property type="nucleotide sequence ID" value="NZ_JAHQCS010000057.1"/>
</dbReference>
<protein>
    <submittedName>
        <fullName evidence="2">AbrB/MazE/SpoVT family DNA-binding domain-containing protein</fullName>
    </submittedName>
</protein>
<evidence type="ECO:0000313" key="3">
    <source>
        <dbReference type="Proteomes" id="UP000784880"/>
    </source>
</evidence>
<dbReference type="PANTHER" id="PTHR36432">
    <property type="match status" value="1"/>
</dbReference>
<dbReference type="Pfam" id="PF04014">
    <property type="entry name" value="MazE_antitoxin"/>
    <property type="match status" value="1"/>
</dbReference>
<sequence>MKSIGIVRRIDELGRVVIPKEIRRSHGWEPGTPMEMFMSDEGLLIRGYKTEEDKLELIEDLMALKMASKNVKYSAVIQKAIEHVKKS</sequence>
<reference evidence="2 3" key="1">
    <citation type="submission" date="2021-06" db="EMBL/GenBank/DDBJ databases">
        <title>Bacillus sp. RD4P76, an endophyte from a halophyte.</title>
        <authorList>
            <person name="Sun J.-Q."/>
        </authorList>
    </citation>
    <scope>NUCLEOTIDE SEQUENCE [LARGE SCALE GENOMIC DNA]</scope>
    <source>
        <strain evidence="2 3">CGMCC 1.15917</strain>
    </source>
</reference>